<dbReference type="Gene3D" id="2.40.50.140">
    <property type="entry name" value="Nucleic acid-binding proteins"/>
    <property type="match status" value="1"/>
</dbReference>
<evidence type="ECO:0000256" key="4">
    <source>
        <dbReference type="ARBA" id="ARBA00022722"/>
    </source>
</evidence>
<dbReference type="InterPro" id="IPR004659">
    <property type="entry name" value="RNase_E/G"/>
</dbReference>
<dbReference type="Pfam" id="PF10150">
    <property type="entry name" value="RNase_E_G"/>
    <property type="match status" value="1"/>
</dbReference>
<evidence type="ECO:0000256" key="5">
    <source>
        <dbReference type="ARBA" id="ARBA00022723"/>
    </source>
</evidence>
<dbReference type="Proteomes" id="UP000824110">
    <property type="component" value="Unassembled WGS sequence"/>
</dbReference>
<sequence>MAKKTIYFEKLCGFSLTAVTEDGKITDCKFQQERDEVAVGNIYKGIVANVIAGMQAAFIDCGLERNCYLSAEDLPHGAEELSYLKTGDEIIVQIVKLPAGKKGAKVTAKLSFVGMSLIYLPNTDFVGISHRLEDTELRESLIMAAKRAKKKGEGLVIRNAAPFCSYKQIAEELKFLRRVYEKTAATFRKAKPGTLLFTDFTMPVRVMREFTEFDVDGIIVGNAEQYEELKAMLEILPGGKNIRLVRYEGKRFMLEETGILTQLREIFLPRVDIEGGAYLIIEHTEALTSIDVNTGSFTGGDDFEYTVYQTNLAAAREIARQVKLRNIGGIIVVDFIDMESPAHRKAIGEELEKALKPGRAPYKVLPMSDFGLIEFTRKRLGDQIASFFVRPCRTFGAGTEFTREYYVIAAISQTMKALSGGAEAVCMSVRPEAAKILESDEEFKAELKKRVGDAAVYVLADESKGNGEGNCFICKKEAPPRGAVQLQ</sequence>
<keyword evidence="6" id="KW-0255">Endonuclease</keyword>
<evidence type="ECO:0000313" key="12">
    <source>
        <dbReference type="EMBL" id="HIU61910.1"/>
    </source>
</evidence>
<comment type="caution">
    <text evidence="12">The sequence shown here is derived from an EMBL/GenBank/DDBJ whole genome shotgun (WGS) entry which is preliminary data.</text>
</comment>
<keyword evidence="2" id="KW-1003">Cell membrane</keyword>
<dbReference type="InterPro" id="IPR012340">
    <property type="entry name" value="NA-bd_OB-fold"/>
</dbReference>
<keyword evidence="10" id="KW-0472">Membrane</keyword>
<evidence type="ECO:0000256" key="2">
    <source>
        <dbReference type="ARBA" id="ARBA00022475"/>
    </source>
</evidence>
<keyword evidence="9" id="KW-0694">RNA-binding</keyword>
<dbReference type="GO" id="GO:0016787">
    <property type="term" value="F:hydrolase activity"/>
    <property type="evidence" value="ECO:0007669"/>
    <property type="project" value="UniProtKB-KW"/>
</dbReference>
<dbReference type="PROSITE" id="PS50126">
    <property type="entry name" value="S1"/>
    <property type="match status" value="1"/>
</dbReference>
<comment type="cofactor">
    <cofactor evidence="1">
        <name>Mg(2+)</name>
        <dbReference type="ChEBI" id="CHEBI:18420"/>
    </cofactor>
</comment>
<dbReference type="SMART" id="SM00316">
    <property type="entry name" value="S1"/>
    <property type="match status" value="1"/>
</dbReference>
<dbReference type="GO" id="GO:0046872">
    <property type="term" value="F:metal ion binding"/>
    <property type="evidence" value="ECO:0007669"/>
    <property type="project" value="UniProtKB-KW"/>
</dbReference>
<dbReference type="GO" id="GO:0004519">
    <property type="term" value="F:endonuclease activity"/>
    <property type="evidence" value="ECO:0007669"/>
    <property type="project" value="UniProtKB-KW"/>
</dbReference>
<keyword evidence="7" id="KW-0378">Hydrolase</keyword>
<dbReference type="PANTHER" id="PTHR30001">
    <property type="entry name" value="RIBONUCLEASE"/>
    <property type="match status" value="1"/>
</dbReference>
<dbReference type="EMBL" id="DVNE01000044">
    <property type="protein sequence ID" value="HIU61910.1"/>
    <property type="molecule type" value="Genomic_DNA"/>
</dbReference>
<dbReference type="GO" id="GO:0006364">
    <property type="term" value="P:rRNA processing"/>
    <property type="evidence" value="ECO:0007669"/>
    <property type="project" value="TreeGrafter"/>
</dbReference>
<dbReference type="InterPro" id="IPR019307">
    <property type="entry name" value="RNA-bd_AU-1/RNase_E/G"/>
</dbReference>
<evidence type="ECO:0000259" key="11">
    <source>
        <dbReference type="PROSITE" id="PS50126"/>
    </source>
</evidence>
<evidence type="ECO:0000256" key="9">
    <source>
        <dbReference type="ARBA" id="ARBA00022884"/>
    </source>
</evidence>
<dbReference type="InterPro" id="IPR003029">
    <property type="entry name" value="S1_domain"/>
</dbReference>
<dbReference type="GO" id="GO:0004540">
    <property type="term" value="F:RNA nuclease activity"/>
    <property type="evidence" value="ECO:0007669"/>
    <property type="project" value="InterPro"/>
</dbReference>
<evidence type="ECO:0000313" key="13">
    <source>
        <dbReference type="Proteomes" id="UP000824110"/>
    </source>
</evidence>
<dbReference type="NCBIfam" id="TIGR00757">
    <property type="entry name" value="RNaseEG"/>
    <property type="match status" value="1"/>
</dbReference>
<dbReference type="GO" id="GO:0005737">
    <property type="term" value="C:cytoplasm"/>
    <property type="evidence" value="ECO:0007669"/>
    <property type="project" value="TreeGrafter"/>
</dbReference>
<feature type="domain" description="S1 motif" evidence="11">
    <location>
        <begin position="40"/>
        <end position="109"/>
    </location>
</feature>
<evidence type="ECO:0000256" key="1">
    <source>
        <dbReference type="ARBA" id="ARBA00001946"/>
    </source>
</evidence>
<evidence type="ECO:0000256" key="10">
    <source>
        <dbReference type="ARBA" id="ARBA00023136"/>
    </source>
</evidence>
<keyword evidence="3" id="KW-0997">Cell inner membrane</keyword>
<evidence type="ECO:0000256" key="8">
    <source>
        <dbReference type="ARBA" id="ARBA00022842"/>
    </source>
</evidence>
<keyword evidence="5" id="KW-0479">Metal-binding</keyword>
<dbReference type="GO" id="GO:0003723">
    <property type="term" value="F:RNA binding"/>
    <property type="evidence" value="ECO:0007669"/>
    <property type="project" value="UniProtKB-KW"/>
</dbReference>
<keyword evidence="8" id="KW-0460">Magnesium</keyword>
<accession>A0A9D1SJ73</accession>
<protein>
    <submittedName>
        <fullName evidence="12">Rne/Rng family ribonuclease</fullName>
    </submittedName>
</protein>
<evidence type="ECO:0000256" key="6">
    <source>
        <dbReference type="ARBA" id="ARBA00022759"/>
    </source>
</evidence>
<keyword evidence="4" id="KW-0540">Nuclease</keyword>
<dbReference type="PANTHER" id="PTHR30001:SF1">
    <property type="entry name" value="RIBONUCLEASE E_G-LIKE PROTEIN, CHLOROPLASTIC"/>
    <property type="match status" value="1"/>
</dbReference>
<reference evidence="12" key="1">
    <citation type="submission" date="2020-10" db="EMBL/GenBank/DDBJ databases">
        <authorList>
            <person name="Gilroy R."/>
        </authorList>
    </citation>
    <scope>NUCLEOTIDE SEQUENCE</scope>
    <source>
        <strain evidence="12">CHK195-12923</strain>
    </source>
</reference>
<evidence type="ECO:0000256" key="3">
    <source>
        <dbReference type="ARBA" id="ARBA00022519"/>
    </source>
</evidence>
<gene>
    <name evidence="12" type="ORF">IAB69_04610</name>
</gene>
<proteinExistence type="predicted"/>
<dbReference type="SUPFAM" id="SSF50249">
    <property type="entry name" value="Nucleic acid-binding proteins"/>
    <property type="match status" value="1"/>
</dbReference>
<reference evidence="12" key="2">
    <citation type="journal article" date="2021" name="PeerJ">
        <title>Extensive microbial diversity within the chicken gut microbiome revealed by metagenomics and culture.</title>
        <authorList>
            <person name="Gilroy R."/>
            <person name="Ravi A."/>
            <person name="Getino M."/>
            <person name="Pursley I."/>
            <person name="Horton D.L."/>
            <person name="Alikhan N.F."/>
            <person name="Baker D."/>
            <person name="Gharbi K."/>
            <person name="Hall N."/>
            <person name="Watson M."/>
            <person name="Adriaenssens E.M."/>
            <person name="Foster-Nyarko E."/>
            <person name="Jarju S."/>
            <person name="Secka A."/>
            <person name="Antonio M."/>
            <person name="Oren A."/>
            <person name="Chaudhuri R.R."/>
            <person name="La Ragione R."/>
            <person name="Hildebrand F."/>
            <person name="Pallen M.J."/>
        </authorList>
    </citation>
    <scope>NUCLEOTIDE SEQUENCE</scope>
    <source>
        <strain evidence="12">CHK195-12923</strain>
    </source>
</reference>
<organism evidence="12 13">
    <name type="scientific">Candidatus Coproplasma excrementigallinarum</name>
    <dbReference type="NCBI Taxonomy" id="2840747"/>
    <lineage>
        <taxon>Bacteria</taxon>
        <taxon>Bacillati</taxon>
        <taxon>Bacillota</taxon>
        <taxon>Clostridia</taxon>
        <taxon>Eubacteriales</taxon>
        <taxon>Candidatus Coproplasma</taxon>
    </lineage>
</organism>
<name>A0A9D1SJ73_9FIRM</name>
<dbReference type="CDD" id="cd04453">
    <property type="entry name" value="S1_RNase_E"/>
    <property type="match status" value="1"/>
</dbReference>
<dbReference type="AlphaFoldDB" id="A0A9D1SJ73"/>
<evidence type="ECO:0000256" key="7">
    <source>
        <dbReference type="ARBA" id="ARBA00022801"/>
    </source>
</evidence>